<organism evidence="4 5">
    <name type="scientific">Malassezia restricta (strain ATCC 96810 / NBRC 103918 / CBS 7877)</name>
    <name type="common">Seborrheic dermatitis infection agent</name>
    <dbReference type="NCBI Taxonomy" id="425264"/>
    <lineage>
        <taxon>Eukaryota</taxon>
        <taxon>Fungi</taxon>
        <taxon>Dikarya</taxon>
        <taxon>Basidiomycota</taxon>
        <taxon>Ustilaginomycotina</taxon>
        <taxon>Malasseziomycetes</taxon>
        <taxon>Malasseziales</taxon>
        <taxon>Malasseziaceae</taxon>
        <taxon>Malassezia</taxon>
    </lineage>
</organism>
<keyword evidence="3" id="KW-1133">Transmembrane helix</keyword>
<sequence>MAYPPSRPERDPRPGAPTHDETPLYEAATLYAQSPHVHADRRERARRERRSQYGPRHVFLFGRAKRVAEPMYLVLAVLLLGLLWIVTRTSPASTKLSSPPPAATAYFSTTPPSMPSQKTFTLASRGKGCHLVQSEVEREISDMIRGVQVGILTLFIQHTSAALSLNENVDRDVRTDMDMALDHVVPESLPWRHTDEGPDDSVSHTKATLVGPSLTIPITRGQLNLGTWQGVYLCEFRRAKHARRIVATVLP</sequence>
<dbReference type="Proteomes" id="UP000269793">
    <property type="component" value="Chromosome I"/>
</dbReference>
<dbReference type="PROSITE" id="PS01314">
    <property type="entry name" value="UPF0047"/>
    <property type="match status" value="1"/>
</dbReference>
<evidence type="ECO:0000256" key="2">
    <source>
        <dbReference type="SAM" id="MobiDB-lite"/>
    </source>
</evidence>
<evidence type="ECO:0000256" key="1">
    <source>
        <dbReference type="ARBA" id="ARBA00005534"/>
    </source>
</evidence>
<evidence type="ECO:0000313" key="5">
    <source>
        <dbReference type="Proteomes" id="UP000269793"/>
    </source>
</evidence>
<feature type="transmembrane region" description="Helical" evidence="3">
    <location>
        <begin position="70"/>
        <end position="87"/>
    </location>
</feature>
<dbReference type="NCBIfam" id="TIGR00149">
    <property type="entry name" value="TIGR00149_YjbQ"/>
    <property type="match status" value="1"/>
</dbReference>
<dbReference type="AlphaFoldDB" id="A0A3G2S2B7"/>
<evidence type="ECO:0000256" key="3">
    <source>
        <dbReference type="SAM" id="Phobius"/>
    </source>
</evidence>
<dbReference type="InterPro" id="IPR001602">
    <property type="entry name" value="UPF0047_YjbQ-like"/>
</dbReference>
<dbReference type="EMBL" id="CP033148">
    <property type="protein sequence ID" value="AYO41288.1"/>
    <property type="molecule type" value="Genomic_DNA"/>
</dbReference>
<protein>
    <submittedName>
        <fullName evidence="4">Secondary thiamine-phosphate synthase enzyme</fullName>
    </submittedName>
</protein>
<accession>A0A3G2S2B7</accession>
<gene>
    <name evidence="4" type="ORF">DNF11_0338</name>
</gene>
<dbReference type="SUPFAM" id="SSF111038">
    <property type="entry name" value="YjbQ-like"/>
    <property type="match status" value="1"/>
</dbReference>
<keyword evidence="3" id="KW-0812">Transmembrane</keyword>
<evidence type="ECO:0000313" key="4">
    <source>
        <dbReference type="EMBL" id="AYO41288.1"/>
    </source>
</evidence>
<feature type="compositionally biased region" description="Basic and acidic residues" evidence="2">
    <location>
        <begin position="7"/>
        <end position="22"/>
    </location>
</feature>
<comment type="similarity">
    <text evidence="1">Belongs to the UPF0047 family.</text>
</comment>
<keyword evidence="3" id="KW-0472">Membrane</keyword>
<feature type="region of interest" description="Disordered" evidence="2">
    <location>
        <begin position="1"/>
        <end position="23"/>
    </location>
</feature>
<dbReference type="PANTHER" id="PTHR30615">
    <property type="entry name" value="UNCHARACTERIZED PROTEIN YJBQ-RELATED"/>
    <property type="match status" value="1"/>
</dbReference>
<dbReference type="InterPro" id="IPR035917">
    <property type="entry name" value="YjbQ-like_sf"/>
</dbReference>
<dbReference type="OrthoDB" id="10255963at2759"/>
<keyword evidence="5" id="KW-1185">Reference proteome</keyword>
<reference evidence="4 5" key="1">
    <citation type="submission" date="2018-10" db="EMBL/GenBank/DDBJ databases">
        <title>Complete genome sequence of Malassezia restricta CBS 7877.</title>
        <authorList>
            <person name="Morand S.C."/>
            <person name="Bertignac M."/>
            <person name="Iltis A."/>
            <person name="Kolder I."/>
            <person name="Pirovano W."/>
            <person name="Jourdain R."/>
            <person name="Clavaud C."/>
        </authorList>
    </citation>
    <scope>NUCLEOTIDE SEQUENCE [LARGE SCALE GENOMIC DNA]</scope>
    <source>
        <strain evidence="4 5">CBS 7877</strain>
    </source>
</reference>
<proteinExistence type="inferred from homology"/>
<name>A0A3G2S2B7_MALR7</name>
<dbReference type="STRING" id="425264.A0A3G2S2B7"/>
<dbReference type="PANTHER" id="PTHR30615:SF8">
    <property type="entry name" value="UPF0047 PROTEIN C4A8.02C"/>
    <property type="match status" value="1"/>
</dbReference>
<dbReference type="VEuPathDB" id="FungiDB:DNF11_0338"/>
<dbReference type="Gene3D" id="2.60.120.460">
    <property type="entry name" value="YjbQ-like"/>
    <property type="match status" value="1"/>
</dbReference>
<dbReference type="Pfam" id="PF01894">
    <property type="entry name" value="YjbQ"/>
    <property type="match status" value="1"/>
</dbReference>